<sequence>MYKPACLFIILLLSGCALKQYPQSAKVSDEEAKNDDCATLQQEIVKSHGVQQQIAKTGQFDALTVIGFVGDFGIGNGVAKARANQKATERLQQLEALEAVRCHNAS</sequence>
<dbReference type="Proteomes" id="UP000193749">
    <property type="component" value="Unassembled WGS sequence"/>
</dbReference>
<dbReference type="EMBL" id="MLJI01000001">
    <property type="protein sequence ID" value="ORM93860.1"/>
    <property type="molecule type" value="Genomic_DNA"/>
</dbReference>
<comment type="caution">
    <text evidence="2">The sequence shown here is derived from an EMBL/GenBank/DDBJ whole genome shotgun (WGS) entry which is preliminary data.</text>
</comment>
<name>A0A1X1EV07_PANCY</name>
<evidence type="ECO:0000313" key="3">
    <source>
        <dbReference type="Proteomes" id="UP000193749"/>
    </source>
</evidence>
<keyword evidence="3" id="KW-1185">Reference proteome</keyword>
<evidence type="ECO:0000256" key="1">
    <source>
        <dbReference type="SAM" id="SignalP"/>
    </source>
</evidence>
<dbReference type="PROSITE" id="PS51257">
    <property type="entry name" value="PROKAR_LIPOPROTEIN"/>
    <property type="match status" value="1"/>
</dbReference>
<proteinExistence type="predicted"/>
<feature type="signal peptide" evidence="1">
    <location>
        <begin position="1"/>
        <end position="19"/>
    </location>
</feature>
<evidence type="ECO:0008006" key="4">
    <source>
        <dbReference type="Google" id="ProtNLM"/>
    </source>
</evidence>
<accession>A0A1X1EV07</accession>
<keyword evidence="1" id="KW-0732">Signal</keyword>
<dbReference type="OrthoDB" id="7206526at2"/>
<reference evidence="2 3" key="1">
    <citation type="journal article" date="2017" name="Antonie Van Leeuwenhoek">
        <title>Phylogenomic resolution of the bacterial genus Pantoea and its relationship with Erwinia and Tatumella.</title>
        <authorList>
            <person name="Palmer M."/>
            <person name="Steenkamp E.T."/>
            <person name="Coetzee M.P."/>
            <person name="Chan W.Y."/>
            <person name="van Zyl E."/>
            <person name="De Maayer P."/>
            <person name="Coutinho T.A."/>
            <person name="Blom J."/>
            <person name="Smits T.H."/>
            <person name="Duffy B."/>
            <person name="Venter S.N."/>
        </authorList>
    </citation>
    <scope>NUCLEOTIDE SEQUENCE [LARGE SCALE GENOMIC DNA]</scope>
    <source>
        <strain evidence="2 3">LMG 2657</strain>
    </source>
</reference>
<dbReference type="RefSeq" id="WP_084875331.1">
    <property type="nucleotide sequence ID" value="NZ_JAGGMY010000001.1"/>
</dbReference>
<organism evidence="2 3">
    <name type="scientific">Pantoea cypripedii</name>
    <name type="common">Pectobacterium cypripedii</name>
    <name type="synonym">Erwinia cypripedii</name>
    <dbReference type="NCBI Taxonomy" id="55209"/>
    <lineage>
        <taxon>Bacteria</taxon>
        <taxon>Pseudomonadati</taxon>
        <taxon>Pseudomonadota</taxon>
        <taxon>Gammaproteobacteria</taxon>
        <taxon>Enterobacterales</taxon>
        <taxon>Erwiniaceae</taxon>
        <taxon>Pantoea</taxon>
    </lineage>
</organism>
<evidence type="ECO:0000313" key="2">
    <source>
        <dbReference type="EMBL" id="ORM93860.1"/>
    </source>
</evidence>
<protein>
    <recommendedName>
        <fullName evidence="4">Lipoprotein</fullName>
    </recommendedName>
</protein>
<dbReference type="AlphaFoldDB" id="A0A1X1EV07"/>
<gene>
    <name evidence="2" type="ORF">HA50_11060</name>
</gene>
<feature type="chain" id="PRO_5012981740" description="Lipoprotein" evidence="1">
    <location>
        <begin position="20"/>
        <end position="106"/>
    </location>
</feature>